<dbReference type="InterPro" id="IPR000054">
    <property type="entry name" value="Ribosomal_eL31"/>
</dbReference>
<dbReference type="FunFam" id="3.10.440.10:FF:000004">
    <property type="entry name" value="50S ribosomal protein L31e"/>
    <property type="match status" value="1"/>
</dbReference>
<evidence type="ECO:0000313" key="6">
    <source>
        <dbReference type="EMBL" id="SFM55039.1"/>
    </source>
</evidence>
<dbReference type="Pfam" id="PF01198">
    <property type="entry name" value="Ribosomal_L31e"/>
    <property type="match status" value="1"/>
</dbReference>
<evidence type="ECO:0000256" key="5">
    <source>
        <dbReference type="HAMAP-Rule" id="MF_00410"/>
    </source>
</evidence>
<dbReference type="Proteomes" id="UP000198535">
    <property type="component" value="Unassembled WGS sequence"/>
</dbReference>
<dbReference type="SMART" id="SM01380">
    <property type="entry name" value="Ribosomal_L31e"/>
    <property type="match status" value="1"/>
</dbReference>
<dbReference type="NCBIfam" id="NF002258">
    <property type="entry name" value="PRK01192.1-1"/>
    <property type="match status" value="1"/>
</dbReference>
<accession>A0A1I4RS88</accession>
<evidence type="ECO:0000313" key="7">
    <source>
        <dbReference type="Proteomes" id="UP000198535"/>
    </source>
</evidence>
<dbReference type="PANTHER" id="PTHR10956">
    <property type="entry name" value="60S RIBOSOMAL PROTEIN L31"/>
    <property type="match status" value="1"/>
</dbReference>
<dbReference type="EMBL" id="FOUJ01000003">
    <property type="protein sequence ID" value="SFM55039.1"/>
    <property type="molecule type" value="Genomic_DNA"/>
</dbReference>
<reference evidence="7" key="1">
    <citation type="submission" date="2016-10" db="EMBL/GenBank/DDBJ databases">
        <authorList>
            <person name="Varghese N."/>
            <person name="Submissions S."/>
        </authorList>
    </citation>
    <scope>NUCLEOTIDE SEQUENCE [LARGE SCALE GENOMIC DNA]</scope>
    <source>
        <strain evidence="7">Mob M</strain>
    </source>
</reference>
<name>A0A1I4RS88_9EURY</name>
<dbReference type="SUPFAM" id="SSF54575">
    <property type="entry name" value="Ribosomal protein L31e"/>
    <property type="match status" value="1"/>
</dbReference>
<keyword evidence="7" id="KW-1185">Reference proteome</keyword>
<dbReference type="InterPro" id="IPR020052">
    <property type="entry name" value="Ribosomal_eL31_CS"/>
</dbReference>
<proteinExistence type="inferred from homology"/>
<dbReference type="GO" id="GO:0022625">
    <property type="term" value="C:cytosolic large ribosomal subunit"/>
    <property type="evidence" value="ECO:0007669"/>
    <property type="project" value="TreeGrafter"/>
</dbReference>
<dbReference type="AlphaFoldDB" id="A0A1I4RS88"/>
<dbReference type="STRING" id="487685.SAMN04488696_1552"/>
<protein>
    <recommendedName>
        <fullName evidence="4 5">Large ribosomal subunit protein eL31</fullName>
    </recommendedName>
</protein>
<dbReference type="PANTHER" id="PTHR10956:SF0">
    <property type="entry name" value="60S RIBOSOMAL PROTEIN L31"/>
    <property type="match status" value="1"/>
</dbReference>
<dbReference type="RefSeq" id="WP_091935719.1">
    <property type="nucleotide sequence ID" value="NZ_FOUJ01000003.1"/>
</dbReference>
<organism evidence="6 7">
    <name type="scientific">Methanolobus profundi</name>
    <dbReference type="NCBI Taxonomy" id="487685"/>
    <lineage>
        <taxon>Archaea</taxon>
        <taxon>Methanobacteriati</taxon>
        <taxon>Methanobacteriota</taxon>
        <taxon>Stenosarchaea group</taxon>
        <taxon>Methanomicrobia</taxon>
        <taxon>Methanosarcinales</taxon>
        <taxon>Methanosarcinaceae</taxon>
        <taxon>Methanolobus</taxon>
    </lineage>
</organism>
<gene>
    <name evidence="5" type="primary">rpl31e</name>
    <name evidence="6" type="ORF">SAMN04488696_1552</name>
</gene>
<dbReference type="GO" id="GO:0002181">
    <property type="term" value="P:cytoplasmic translation"/>
    <property type="evidence" value="ECO:0007669"/>
    <property type="project" value="TreeGrafter"/>
</dbReference>
<evidence type="ECO:0000256" key="3">
    <source>
        <dbReference type="ARBA" id="ARBA00023274"/>
    </source>
</evidence>
<dbReference type="HAMAP" id="MF_00410">
    <property type="entry name" value="Ribosomal_eL31"/>
    <property type="match status" value="1"/>
</dbReference>
<dbReference type="GO" id="GO:0003735">
    <property type="term" value="F:structural constituent of ribosome"/>
    <property type="evidence" value="ECO:0007669"/>
    <property type="project" value="InterPro"/>
</dbReference>
<dbReference type="CDD" id="cd00463">
    <property type="entry name" value="Ribosomal_L31e"/>
    <property type="match status" value="1"/>
</dbReference>
<evidence type="ECO:0000256" key="4">
    <source>
        <dbReference type="ARBA" id="ARBA00035230"/>
    </source>
</evidence>
<comment type="similarity">
    <text evidence="1 5">Belongs to the eukaryotic ribosomal protein eL31 family.</text>
</comment>
<dbReference type="InterPro" id="IPR023621">
    <property type="entry name" value="Ribosomal_eL31_dom_sf"/>
</dbReference>
<dbReference type="Gene3D" id="3.10.440.10">
    <property type="match status" value="1"/>
</dbReference>
<evidence type="ECO:0000256" key="1">
    <source>
        <dbReference type="ARBA" id="ARBA00010808"/>
    </source>
</evidence>
<sequence length="88" mass="10298">MADDIVKEQIYTIPLREVKEAPRWKRSKHALKVIRSYLTKHMKAEPDMIKIDKTINEKIWERGAEKPPLSIRIRAAKFEDGEVQAELA</sequence>
<dbReference type="OrthoDB" id="10127at2157"/>
<keyword evidence="3 5" id="KW-0687">Ribonucleoprotein</keyword>
<keyword evidence="2 5" id="KW-0689">Ribosomal protein</keyword>
<evidence type="ECO:0000256" key="2">
    <source>
        <dbReference type="ARBA" id="ARBA00022980"/>
    </source>
</evidence>
<dbReference type="PROSITE" id="PS01144">
    <property type="entry name" value="RIBOSOMAL_L31E"/>
    <property type="match status" value="1"/>
</dbReference>